<dbReference type="PANTHER" id="PTHR31424:SF5">
    <property type="entry name" value="APPLE DOMAIN-CONTAINING PROTEIN"/>
    <property type="match status" value="1"/>
</dbReference>
<protein>
    <submittedName>
        <fullName evidence="1">35873_t:CDS:1</fullName>
    </submittedName>
</protein>
<organism evidence="1 2">
    <name type="scientific">Gigaspora margarita</name>
    <dbReference type="NCBI Taxonomy" id="4874"/>
    <lineage>
        <taxon>Eukaryota</taxon>
        <taxon>Fungi</taxon>
        <taxon>Fungi incertae sedis</taxon>
        <taxon>Mucoromycota</taxon>
        <taxon>Glomeromycotina</taxon>
        <taxon>Glomeromycetes</taxon>
        <taxon>Diversisporales</taxon>
        <taxon>Gigasporaceae</taxon>
        <taxon>Gigaspora</taxon>
    </lineage>
</organism>
<accession>A0ABN7VNC8</accession>
<gene>
    <name evidence="1" type="ORF">GMARGA_LOCUS20741</name>
</gene>
<sequence length="632" mass="73479">MLNSARKKLEEAINHNYPHDNSVFWKSKNGNYNYMIINLGTLPSQPILKYTQLPGLYPIPDNYEIETSWGRSKKNYVQASINYIEKVPHFKIEWTYNEQTYVIVSPISPSDASNKYCNIQYSGKKTAFSGILIFGLQLYEELNNAIPKKNLHNVNKIKRMAKNLIDNFEAKKNKVWHPADNPKLKEIVIEAGEQPWLIKFEKDEQLEQKKAQKIVQIMDESNISRRGYRSLTATSKDLPKEWLVSEKKHNIDEIMQMHIPLLVFDMKSQISNSDSDSDSDSDSNNEENVITLEKGGYRSISKILQFLMPKLVASQILNYETPKIYLRVSGDGRNVGKKKNHVMVTLAILNDKKNIMKPEKHYTISLFSGKESYTSLKIALEPIRNELQELYKKWASMHLMHLTFARALEECKNNGHFVDEMRELICEEMNTIGVKFEFWEDYETKVWKYKSLMGPDKLKVIENFNLNIMLPPVRATKVQKLWLGFCELYKMLGQDKLTGNLFRNKAQEWLDMFLTPSQVIPGTNTIIKGLYTPSDITPYMHVLINHVPEFIDIHSQWGLGAFSCQPVEKKNHQHVSTFFAKTLKDGGEKNFQKSAIMEILKMENRALYFWRFDDTLTLPKYKKINIVNSDKV</sequence>
<keyword evidence="2" id="KW-1185">Reference proteome</keyword>
<dbReference type="Proteomes" id="UP000789901">
    <property type="component" value="Unassembled WGS sequence"/>
</dbReference>
<name>A0ABN7VNC8_GIGMA</name>
<dbReference type="PANTHER" id="PTHR31424">
    <property type="entry name" value="PROTEIN CBG23806"/>
    <property type="match status" value="1"/>
</dbReference>
<proteinExistence type="predicted"/>
<reference evidence="1 2" key="1">
    <citation type="submission" date="2021-06" db="EMBL/GenBank/DDBJ databases">
        <authorList>
            <person name="Kallberg Y."/>
            <person name="Tangrot J."/>
            <person name="Rosling A."/>
        </authorList>
    </citation>
    <scope>NUCLEOTIDE SEQUENCE [LARGE SCALE GENOMIC DNA]</scope>
    <source>
        <strain evidence="1 2">120-4 pot B 10/14</strain>
    </source>
</reference>
<dbReference type="EMBL" id="CAJVQB010018493">
    <property type="protein sequence ID" value="CAG8787827.1"/>
    <property type="molecule type" value="Genomic_DNA"/>
</dbReference>
<evidence type="ECO:0000313" key="2">
    <source>
        <dbReference type="Proteomes" id="UP000789901"/>
    </source>
</evidence>
<comment type="caution">
    <text evidence="1">The sequence shown here is derived from an EMBL/GenBank/DDBJ whole genome shotgun (WGS) entry which is preliminary data.</text>
</comment>
<evidence type="ECO:0000313" key="1">
    <source>
        <dbReference type="EMBL" id="CAG8787827.1"/>
    </source>
</evidence>